<dbReference type="Proteomes" id="UP001311915">
    <property type="component" value="Unassembled WGS sequence"/>
</dbReference>
<gene>
    <name evidence="1" type="ORF">R3W88_022636</name>
</gene>
<reference evidence="1 2" key="1">
    <citation type="submission" date="2023-10" db="EMBL/GenBank/DDBJ databases">
        <title>Genome-Wide Identification Analysis in wild type Solanum Pinnatisectum Reveals Some Genes Defensing Phytophthora Infestans.</title>
        <authorList>
            <person name="Sun C."/>
        </authorList>
    </citation>
    <scope>NUCLEOTIDE SEQUENCE [LARGE SCALE GENOMIC DNA]</scope>
    <source>
        <strain evidence="1">LQN</strain>
        <tissue evidence="1">Leaf</tissue>
    </source>
</reference>
<comment type="caution">
    <text evidence="1">The sequence shown here is derived from an EMBL/GenBank/DDBJ whole genome shotgun (WGS) entry which is preliminary data.</text>
</comment>
<name>A0AAV9LW01_9SOLN</name>
<protein>
    <recommendedName>
        <fullName evidence="3">Aminotransferase-like plant mobile domain-containing protein</fullName>
    </recommendedName>
</protein>
<evidence type="ECO:0000313" key="2">
    <source>
        <dbReference type="Proteomes" id="UP001311915"/>
    </source>
</evidence>
<proteinExistence type="predicted"/>
<keyword evidence="2" id="KW-1185">Reference proteome</keyword>
<accession>A0AAV9LW01</accession>
<evidence type="ECO:0008006" key="3">
    <source>
        <dbReference type="Google" id="ProtNLM"/>
    </source>
</evidence>
<dbReference type="EMBL" id="JAWPEI010000004">
    <property type="protein sequence ID" value="KAK4729648.1"/>
    <property type="molecule type" value="Genomic_DNA"/>
</dbReference>
<dbReference type="AlphaFoldDB" id="A0AAV9LW01"/>
<organism evidence="1 2">
    <name type="scientific">Solanum pinnatisectum</name>
    <name type="common">tansyleaf nightshade</name>
    <dbReference type="NCBI Taxonomy" id="50273"/>
    <lineage>
        <taxon>Eukaryota</taxon>
        <taxon>Viridiplantae</taxon>
        <taxon>Streptophyta</taxon>
        <taxon>Embryophyta</taxon>
        <taxon>Tracheophyta</taxon>
        <taxon>Spermatophyta</taxon>
        <taxon>Magnoliopsida</taxon>
        <taxon>eudicotyledons</taxon>
        <taxon>Gunneridae</taxon>
        <taxon>Pentapetalae</taxon>
        <taxon>asterids</taxon>
        <taxon>lamiids</taxon>
        <taxon>Solanales</taxon>
        <taxon>Solanaceae</taxon>
        <taxon>Solanoideae</taxon>
        <taxon>Solaneae</taxon>
        <taxon>Solanum</taxon>
    </lineage>
</organism>
<sequence>MQINQNLPNIRMMTEVPRTLKDWWGNIRVAYGNKIMPHLGSLIDLLELIGRAHDYCFYDCVDINLLPMVIYMFRGPVRVTIIWALEHFYQRHAKHGTEAELHNKIRSHAMRLSIWDAPNNEDGIPIERIVDLVQGWYGILDLGMRVESWCTLEYYTWFMKGGILTRPSYDRILGFTDTQRSNQIGTELLNLMPITTTMYHQLMMNQRKRWRKTQKRILENQLRRWMRIHKNIQSMTLTCMTLEMKE</sequence>
<evidence type="ECO:0000313" key="1">
    <source>
        <dbReference type="EMBL" id="KAK4729648.1"/>
    </source>
</evidence>